<dbReference type="KEGG" id="lji:ELX58_06905"/>
<evidence type="ECO:0000313" key="3">
    <source>
        <dbReference type="Proteomes" id="UP000294321"/>
    </source>
</evidence>
<dbReference type="Proteomes" id="UP000294321">
    <property type="component" value="Chromosome"/>
</dbReference>
<dbReference type="Pfam" id="PF00814">
    <property type="entry name" value="TsaD"/>
    <property type="match status" value="1"/>
</dbReference>
<evidence type="ECO:0000313" key="2">
    <source>
        <dbReference type="EMBL" id="QBP18827.1"/>
    </source>
</evidence>
<keyword evidence="3" id="KW-1185">Reference proteome</keyword>
<dbReference type="CDD" id="cd24032">
    <property type="entry name" value="ASKHA_NBD_TsaB"/>
    <property type="match status" value="1"/>
</dbReference>
<dbReference type="InterPro" id="IPR022496">
    <property type="entry name" value="T6A_TsaB"/>
</dbReference>
<organism evidence="2 3">
    <name type="scientific">Acetilactobacillus jinshanensis</name>
    <dbReference type="NCBI Taxonomy" id="1720083"/>
    <lineage>
        <taxon>Bacteria</taxon>
        <taxon>Bacillati</taxon>
        <taxon>Bacillota</taxon>
        <taxon>Bacilli</taxon>
        <taxon>Lactobacillales</taxon>
        <taxon>Lactobacillaceae</taxon>
        <taxon>Acetilactobacillus</taxon>
    </lineage>
</organism>
<reference evidence="3" key="1">
    <citation type="submission" date="2018-12" db="EMBL/GenBank/DDBJ databases">
        <title>A new species of lactobacillus.</title>
        <authorList>
            <person name="Jian Y."/>
            <person name="Xin L."/>
            <person name="Hong Z.J."/>
            <person name="Ming L.Z."/>
            <person name="Hong X.Z."/>
        </authorList>
    </citation>
    <scope>NUCLEOTIDE SEQUENCE [LARGE SCALE GENOMIC DNA]</scope>
    <source>
        <strain evidence="3">HSLZ-75</strain>
    </source>
</reference>
<dbReference type="NCBIfam" id="TIGR03725">
    <property type="entry name" value="T6A_YeaZ"/>
    <property type="match status" value="1"/>
</dbReference>
<gene>
    <name evidence="2" type="primary">tsaB</name>
    <name evidence="2" type="ORF">ELX58_06905</name>
</gene>
<proteinExistence type="predicted"/>
<dbReference type="GO" id="GO:0005829">
    <property type="term" value="C:cytosol"/>
    <property type="evidence" value="ECO:0007669"/>
    <property type="project" value="TreeGrafter"/>
</dbReference>
<accession>A0A4P6ZMJ8</accession>
<dbReference type="PANTHER" id="PTHR11735">
    <property type="entry name" value="TRNA N6-ADENOSINE THREONYLCARBAMOYLTRANSFERASE"/>
    <property type="match status" value="1"/>
</dbReference>
<protein>
    <submittedName>
        <fullName evidence="2">tRNA (Adenosine(37)-N6)-threonylcarbamoyltransferase complex dimerization subunit type 1 TsaB</fullName>
    </submittedName>
</protein>
<dbReference type="EMBL" id="CP034726">
    <property type="protein sequence ID" value="QBP18827.1"/>
    <property type="molecule type" value="Genomic_DNA"/>
</dbReference>
<dbReference type="RefSeq" id="WP_133442385.1">
    <property type="nucleotide sequence ID" value="NZ_CP034726.1"/>
</dbReference>
<dbReference type="PANTHER" id="PTHR11735:SF11">
    <property type="entry name" value="TRNA THREONYLCARBAMOYLADENOSINE BIOSYNTHESIS PROTEIN TSAB"/>
    <property type="match status" value="1"/>
</dbReference>
<sequence>MEVLALDTSNRPLSVAVLEDHRILSTMTTTVNRMHSKELLPIIKRLMSHSGLEPEDLTRVVVASGPGSYTGVRIACTTAKVLAFCLGIDLVSVSSLKTLALNLSADEGALVNPVFDARNENMYTGLYRIKNHMPVPVIKDQHIPLVNWLAELKKIKEPIIGIGDADHFKAQYQKALGKQIDFAIGMDNLPQASALGRYGETQKPVKDVNAFLPNYLRLTPVQARWLKKHPNASRKPGNYVDMYRAEI</sequence>
<name>A0A4P6ZMJ8_9LACO</name>
<dbReference type="GO" id="GO:0016740">
    <property type="term" value="F:transferase activity"/>
    <property type="evidence" value="ECO:0007669"/>
    <property type="project" value="UniProtKB-KW"/>
</dbReference>
<evidence type="ECO:0000259" key="1">
    <source>
        <dbReference type="Pfam" id="PF00814"/>
    </source>
</evidence>
<dbReference type="InterPro" id="IPR043129">
    <property type="entry name" value="ATPase_NBD"/>
</dbReference>
<dbReference type="InterPro" id="IPR000905">
    <property type="entry name" value="Gcp-like_dom"/>
</dbReference>
<keyword evidence="2" id="KW-0808">Transferase</keyword>
<dbReference type="Gene3D" id="3.30.420.40">
    <property type="match status" value="2"/>
</dbReference>
<dbReference type="GO" id="GO:0002949">
    <property type="term" value="P:tRNA threonylcarbamoyladenosine modification"/>
    <property type="evidence" value="ECO:0007669"/>
    <property type="project" value="InterPro"/>
</dbReference>
<dbReference type="OrthoDB" id="9784166at2"/>
<feature type="domain" description="Gcp-like" evidence="1">
    <location>
        <begin position="31"/>
        <end position="149"/>
    </location>
</feature>
<dbReference type="SUPFAM" id="SSF53067">
    <property type="entry name" value="Actin-like ATPase domain"/>
    <property type="match status" value="2"/>
</dbReference>
<dbReference type="AlphaFoldDB" id="A0A4P6ZMJ8"/>